<evidence type="ECO:0000313" key="3">
    <source>
        <dbReference type="Proteomes" id="UP000282818"/>
    </source>
</evidence>
<gene>
    <name evidence="2" type="ORF">EOE65_04005</name>
</gene>
<comment type="caution">
    <text evidence="2">The sequence shown here is derived from an EMBL/GenBank/DDBJ whole genome shotgun (WGS) entry which is preliminary data.</text>
</comment>
<dbReference type="EMBL" id="SACQ01000001">
    <property type="protein sequence ID" value="RVU32828.1"/>
    <property type="molecule type" value="Genomic_DNA"/>
</dbReference>
<evidence type="ECO:0000256" key="1">
    <source>
        <dbReference type="SAM" id="MobiDB-lite"/>
    </source>
</evidence>
<dbReference type="Proteomes" id="UP000282818">
    <property type="component" value="Unassembled WGS sequence"/>
</dbReference>
<dbReference type="RefSeq" id="WP_127692996.1">
    <property type="nucleotide sequence ID" value="NZ_SACQ01000001.1"/>
</dbReference>
<reference evidence="2 3" key="1">
    <citation type="submission" date="2019-01" db="EMBL/GenBank/DDBJ databases">
        <authorList>
            <person name="Chen W.-M."/>
        </authorList>
    </citation>
    <scope>NUCLEOTIDE SEQUENCE [LARGE SCALE GENOMIC DNA]</scope>
    <source>
        <strain evidence="2 3">HPM-16</strain>
    </source>
</reference>
<keyword evidence="3" id="KW-1185">Reference proteome</keyword>
<name>A0A437QE39_9GAMM</name>
<feature type="compositionally biased region" description="Polar residues" evidence="1">
    <location>
        <begin position="22"/>
        <end position="35"/>
    </location>
</feature>
<protein>
    <submittedName>
        <fullName evidence="2">Uncharacterized protein</fullName>
    </submittedName>
</protein>
<evidence type="ECO:0000313" key="2">
    <source>
        <dbReference type="EMBL" id="RVU32828.1"/>
    </source>
</evidence>
<organism evidence="2 3">
    <name type="scientific">Neptunomonas marina</name>
    <dbReference type="NCBI Taxonomy" id="1815562"/>
    <lineage>
        <taxon>Bacteria</taxon>
        <taxon>Pseudomonadati</taxon>
        <taxon>Pseudomonadota</taxon>
        <taxon>Gammaproteobacteria</taxon>
        <taxon>Oceanospirillales</taxon>
        <taxon>Oceanospirillaceae</taxon>
        <taxon>Neptunomonas</taxon>
    </lineage>
</organism>
<feature type="region of interest" description="Disordered" evidence="1">
    <location>
        <begin position="12"/>
        <end position="35"/>
    </location>
</feature>
<dbReference type="AlphaFoldDB" id="A0A437QE39"/>
<sequence>MLRPLQPLMAPSQSGFGARLQSGLTSQEPANEAQTPLVTSEELKLLKEWPVENLTDILNLPDAALDTTADDYLAFHEQAGRMFETIVPLMKDNAATIRFGVGGASWDIGIPFDLDRAALNNRWRYERPIACWVRKHAQEIEAIAKLGRPYALASASLDVQTMSGVTREEAVETGCYASYLRQIYLRAFNLFGINPLPVEELGINGIDPWMQIVASPAIDPTRCTGQQLQRWAKTQFFTLHIPFECYSILAGLPNSLSIAERMQMCEWRVILEKELSQVWLQGNDSEWLEATLNCLLDPANASASAS</sequence>
<accession>A0A437QE39</accession>
<proteinExistence type="predicted"/>